<accession>A0ABW2P463</accession>
<gene>
    <name evidence="3" type="ORF">ACFQSB_12065</name>
</gene>
<proteinExistence type="predicted"/>
<dbReference type="SMART" id="SM00422">
    <property type="entry name" value="HTH_MERR"/>
    <property type="match status" value="1"/>
</dbReference>
<dbReference type="Pfam" id="PF13411">
    <property type="entry name" value="MerR_1"/>
    <property type="match status" value="1"/>
</dbReference>
<dbReference type="SUPFAM" id="SSF46955">
    <property type="entry name" value="Putative DNA-binding domain"/>
    <property type="match status" value="1"/>
</dbReference>
<name>A0ABW2P463_9ACTN</name>
<protein>
    <submittedName>
        <fullName evidence="3">MerR family transcriptional regulator</fullName>
    </submittedName>
</protein>
<dbReference type="Proteomes" id="UP001596496">
    <property type="component" value="Unassembled WGS sequence"/>
</dbReference>
<feature type="region of interest" description="Disordered" evidence="1">
    <location>
        <begin position="315"/>
        <end position="340"/>
    </location>
</feature>
<feature type="compositionally biased region" description="Low complexity" evidence="1">
    <location>
        <begin position="105"/>
        <end position="115"/>
    </location>
</feature>
<keyword evidence="4" id="KW-1185">Reference proteome</keyword>
<evidence type="ECO:0000313" key="3">
    <source>
        <dbReference type="EMBL" id="MFC7382945.1"/>
    </source>
</evidence>
<feature type="region of interest" description="Disordered" evidence="1">
    <location>
        <begin position="188"/>
        <end position="243"/>
    </location>
</feature>
<dbReference type="EMBL" id="JBHTCG010000006">
    <property type="protein sequence ID" value="MFC7382945.1"/>
    <property type="molecule type" value="Genomic_DNA"/>
</dbReference>
<reference evidence="4" key="1">
    <citation type="journal article" date="2019" name="Int. J. Syst. Evol. Microbiol.">
        <title>The Global Catalogue of Microorganisms (GCM) 10K type strain sequencing project: providing services to taxonomists for standard genome sequencing and annotation.</title>
        <authorList>
            <consortium name="The Broad Institute Genomics Platform"/>
            <consortium name="The Broad Institute Genome Sequencing Center for Infectious Disease"/>
            <person name="Wu L."/>
            <person name="Ma J."/>
        </authorList>
    </citation>
    <scope>NUCLEOTIDE SEQUENCE [LARGE SCALE GENOMIC DNA]</scope>
    <source>
        <strain evidence="4">CECT 7649</strain>
    </source>
</reference>
<dbReference type="Gene3D" id="1.10.1660.10">
    <property type="match status" value="1"/>
</dbReference>
<feature type="compositionally biased region" description="Low complexity" evidence="1">
    <location>
        <begin position="188"/>
        <end position="220"/>
    </location>
</feature>
<evidence type="ECO:0000259" key="2">
    <source>
        <dbReference type="SMART" id="SM00422"/>
    </source>
</evidence>
<dbReference type="InterPro" id="IPR009061">
    <property type="entry name" value="DNA-bd_dom_put_sf"/>
</dbReference>
<feature type="region of interest" description="Disordered" evidence="1">
    <location>
        <begin position="105"/>
        <end position="152"/>
    </location>
</feature>
<dbReference type="InterPro" id="IPR000551">
    <property type="entry name" value="MerR-type_HTH_dom"/>
</dbReference>
<comment type="caution">
    <text evidence="3">The sequence shown here is derived from an EMBL/GenBank/DDBJ whole genome shotgun (WGS) entry which is preliminary data.</text>
</comment>
<organism evidence="3 4">
    <name type="scientific">Sphaerisporangium rhizosphaerae</name>
    <dbReference type="NCBI Taxonomy" id="2269375"/>
    <lineage>
        <taxon>Bacteria</taxon>
        <taxon>Bacillati</taxon>
        <taxon>Actinomycetota</taxon>
        <taxon>Actinomycetes</taxon>
        <taxon>Streptosporangiales</taxon>
        <taxon>Streptosporangiaceae</taxon>
        <taxon>Sphaerisporangium</taxon>
    </lineage>
</organism>
<dbReference type="RefSeq" id="WP_380826317.1">
    <property type="nucleotide sequence ID" value="NZ_JBHTCG010000006.1"/>
</dbReference>
<evidence type="ECO:0000313" key="4">
    <source>
        <dbReference type="Proteomes" id="UP001596496"/>
    </source>
</evidence>
<feature type="domain" description="HTH merR-type" evidence="2">
    <location>
        <begin position="5"/>
        <end position="91"/>
    </location>
</feature>
<evidence type="ECO:0000256" key="1">
    <source>
        <dbReference type="SAM" id="MobiDB-lite"/>
    </source>
</evidence>
<feature type="compositionally biased region" description="Pro residues" evidence="1">
    <location>
        <begin position="221"/>
        <end position="230"/>
    </location>
</feature>
<sequence length="340" mass="34233">MSDTWTIGELAEHAAHLLPSSPRRPNGRVRDVPNERLIRWYTTIGLLDPPLTRRGRVALYGRRHLLQLVAVKRLQAEGRSIADIQAELAGATDTALEQIVDAAGRPVPAAPRPSATGDPAVEPTGDRAEDSTGDPTGDPAGDPPSGSPRARPRFWAARPAAAGTRTPATDPAAAPAHGRVAAVLATGSERSTPATEGGTGTPATAGGTGSGSPAAVNGGPPVAPGGPAPGLPGGQATPPDFLAAPFAPEQALPRPAGRWPGVVPAAAPADDLVHGVRLAPEVTLLLEGRPPAPGDIAALREAAAPLLALLHDRGLLPSGVPGHAAPAAGLDQSPPERSSS</sequence>